<dbReference type="InterPro" id="IPR020287">
    <property type="entry name" value="Tail_sheath_C"/>
</dbReference>
<keyword evidence="3" id="KW-1227">Viral tail protein</keyword>
<dbReference type="Gene3D" id="3.30.1370.220">
    <property type="match status" value="1"/>
</dbReference>
<dbReference type="InterPro" id="IPR035089">
    <property type="entry name" value="Phage_sheath_subtilisin"/>
</dbReference>
<evidence type="ECO:0000313" key="10">
    <source>
        <dbReference type="EMBL" id="DAD97626.1"/>
    </source>
</evidence>
<evidence type="ECO:0000256" key="7">
    <source>
        <dbReference type="ARBA" id="ARBA00023296"/>
    </source>
</evidence>
<keyword evidence="4" id="KW-1242">Viral contractile tail ejection system</keyword>
<reference evidence="10" key="1">
    <citation type="journal article" date="2021" name="Proc. Natl. Acad. Sci. U.S.A.">
        <title>A Catalog of Tens of Thousands of Viruses from Human Metagenomes Reveals Hidden Associations with Chronic Diseases.</title>
        <authorList>
            <person name="Tisza M.J."/>
            <person name="Buck C.B."/>
        </authorList>
    </citation>
    <scope>NUCLEOTIDE SEQUENCE</scope>
    <source>
        <strain evidence="10">Ct1TR2</strain>
    </source>
</reference>
<feature type="domain" description="Tail sheath protein C-terminal" evidence="9">
    <location>
        <begin position="235"/>
        <end position="363"/>
    </location>
</feature>
<evidence type="ECO:0000256" key="2">
    <source>
        <dbReference type="ARBA" id="ARBA00022595"/>
    </source>
</evidence>
<keyword evidence="7" id="KW-1160">Virus entry into host cell</keyword>
<dbReference type="Gene3D" id="3.40.50.11790">
    <property type="match status" value="1"/>
</dbReference>
<evidence type="ECO:0000256" key="6">
    <source>
        <dbReference type="ARBA" id="ARBA00023009"/>
    </source>
</evidence>
<evidence type="ECO:0000259" key="9">
    <source>
        <dbReference type="Pfam" id="PF17482"/>
    </source>
</evidence>
<protein>
    <submittedName>
        <fullName evidence="10">Tail sheath protein</fullName>
    </submittedName>
</protein>
<organism evidence="10">
    <name type="scientific">Siphoviridae sp. ct1TR2</name>
    <dbReference type="NCBI Taxonomy" id="2825309"/>
    <lineage>
        <taxon>Viruses</taxon>
        <taxon>Duplodnaviria</taxon>
        <taxon>Heunggongvirae</taxon>
        <taxon>Uroviricota</taxon>
        <taxon>Caudoviricetes</taxon>
    </lineage>
</organism>
<dbReference type="Pfam" id="PF04984">
    <property type="entry name" value="Phage_sheath_1"/>
    <property type="match status" value="1"/>
</dbReference>
<evidence type="ECO:0000256" key="1">
    <source>
        <dbReference type="ARBA" id="ARBA00008005"/>
    </source>
</evidence>
<keyword evidence="5" id="KW-1229">Viral tail sheath protein</keyword>
<name>A0A8S5NTJ3_9CAUD</name>
<dbReference type="Pfam" id="PF17482">
    <property type="entry name" value="Phage_sheath_1C"/>
    <property type="match status" value="1"/>
</dbReference>
<dbReference type="EMBL" id="BK015245">
    <property type="protein sequence ID" value="DAD97626.1"/>
    <property type="molecule type" value="Genomic_DNA"/>
</dbReference>
<proteinExistence type="inferred from homology"/>
<sequence length="365" mass="39854">MGLGVPSVNIAFIEQSITAIQRGERGIIAMILTDAGMDDKSSFMVFDVSDIPEGLSEANKQQLKFALMGYQTAPRKIIGYCMKTSAGYTDALKWAATQKFNYLVATTAETDEKTQDIVSWIKSQRTNNHMTYKAVLSNTAADCEAIVNLTSGATMGDTAYTAEQLCSRVAGIICGTPLTMSCTYAPLTEMSDCDRLTETELSAAVDRGELKFMWDGEKVKLCRGVNSFVTTADGKGESYQKIKIMDAMDMIADDIRLTAQDSYIGKYANSYDNKCLLVTAINGYFNTLISDKVLGSGSCKINVEAQRNFFVSQGGKLVIDGETVNVEDCSDDDIKRGNTKSKVFLRADISILDAIEDIELPIYIG</sequence>
<keyword evidence="6" id="KW-1171">Viral genome ejection through host cell envelope</keyword>
<evidence type="ECO:0000256" key="4">
    <source>
        <dbReference type="ARBA" id="ARBA00022766"/>
    </source>
</evidence>
<evidence type="ECO:0000259" key="8">
    <source>
        <dbReference type="Pfam" id="PF04984"/>
    </source>
</evidence>
<dbReference type="GO" id="GO:0099000">
    <property type="term" value="P:symbiont genome ejection through host cell envelope, contractile tail mechanism"/>
    <property type="evidence" value="ECO:0007669"/>
    <property type="project" value="UniProtKB-KW"/>
</dbReference>
<evidence type="ECO:0000256" key="5">
    <source>
        <dbReference type="ARBA" id="ARBA00023003"/>
    </source>
</evidence>
<keyword evidence="2" id="KW-1162">Viral penetration into host cytoplasm</keyword>
<keyword evidence="5" id="KW-0946">Virion</keyword>
<comment type="similarity">
    <text evidence="1">Belongs to the myoviridae tail sheath protein family.</text>
</comment>
<accession>A0A8S5NTJ3</accession>
<dbReference type="GO" id="GO:0098027">
    <property type="term" value="C:virus tail, sheath"/>
    <property type="evidence" value="ECO:0007669"/>
    <property type="project" value="UniProtKB-KW"/>
</dbReference>
<evidence type="ECO:0000256" key="3">
    <source>
        <dbReference type="ARBA" id="ARBA00022732"/>
    </source>
</evidence>
<feature type="domain" description="Tail sheath protein subtilisin-like" evidence="8">
    <location>
        <begin position="84"/>
        <end position="227"/>
    </location>
</feature>